<gene>
    <name evidence="1" type="ORF">MES4922_250029</name>
</gene>
<accession>A0ABM9DUZ1</accession>
<dbReference type="Proteomes" id="UP001152604">
    <property type="component" value="Unassembled WGS sequence"/>
</dbReference>
<keyword evidence="2" id="KW-1185">Reference proteome</keyword>
<evidence type="ECO:0000313" key="2">
    <source>
        <dbReference type="Proteomes" id="UP001152604"/>
    </source>
</evidence>
<comment type="caution">
    <text evidence="1">The sequence shown here is derived from an EMBL/GenBank/DDBJ whole genome shotgun (WGS) entry which is preliminary data.</text>
</comment>
<proteinExistence type="predicted"/>
<evidence type="ECO:0000313" key="1">
    <source>
        <dbReference type="EMBL" id="CAH2400530.1"/>
    </source>
</evidence>
<sequence length="56" mass="5798">MSGAAYSKPVSALQRSISYFSALFRATISGNHVRASSYEPSGGVRGTEKAVAAFAS</sequence>
<organism evidence="1 2">
    <name type="scientific">Mesorhizobium ventifaucium</name>
    <dbReference type="NCBI Taxonomy" id="666020"/>
    <lineage>
        <taxon>Bacteria</taxon>
        <taxon>Pseudomonadati</taxon>
        <taxon>Pseudomonadota</taxon>
        <taxon>Alphaproteobacteria</taxon>
        <taxon>Hyphomicrobiales</taxon>
        <taxon>Phyllobacteriaceae</taxon>
        <taxon>Mesorhizobium</taxon>
    </lineage>
</organism>
<name>A0ABM9DUZ1_9HYPH</name>
<reference evidence="1" key="1">
    <citation type="submission" date="2022-03" db="EMBL/GenBank/DDBJ databases">
        <authorList>
            <person name="Brunel B."/>
        </authorList>
    </citation>
    <scope>NUCLEOTIDE SEQUENCE</scope>
    <source>
        <strain evidence="1">STM4922sample</strain>
    </source>
</reference>
<dbReference type="EMBL" id="CAKXZS010000018">
    <property type="protein sequence ID" value="CAH2400530.1"/>
    <property type="molecule type" value="Genomic_DNA"/>
</dbReference>
<protein>
    <submittedName>
        <fullName evidence="1">Uncharacterized protein</fullName>
    </submittedName>
</protein>